<feature type="region of interest" description="Disordered" evidence="1">
    <location>
        <begin position="1"/>
        <end position="91"/>
    </location>
</feature>
<feature type="transmembrane region" description="Helical" evidence="2">
    <location>
        <begin position="663"/>
        <end position="681"/>
    </location>
</feature>
<gene>
    <name evidence="3" type="ORF">RHGRI_023970</name>
</gene>
<evidence type="ECO:0000256" key="1">
    <source>
        <dbReference type="SAM" id="MobiDB-lite"/>
    </source>
</evidence>
<evidence type="ECO:0008006" key="5">
    <source>
        <dbReference type="Google" id="ProtNLM"/>
    </source>
</evidence>
<reference evidence="3" key="1">
    <citation type="submission" date="2020-08" db="EMBL/GenBank/DDBJ databases">
        <title>Plant Genome Project.</title>
        <authorList>
            <person name="Zhang R.-G."/>
        </authorList>
    </citation>
    <scope>NUCLEOTIDE SEQUENCE</scope>
    <source>
        <strain evidence="3">WSP0</strain>
        <tissue evidence="3">Leaf</tissue>
    </source>
</reference>
<feature type="compositionally biased region" description="Polar residues" evidence="1">
    <location>
        <begin position="241"/>
        <end position="254"/>
    </location>
</feature>
<name>A0AAV6J6S0_9ERIC</name>
<protein>
    <recommendedName>
        <fullName evidence="5">Ubiquitin-like protease family profile domain-containing protein</fullName>
    </recommendedName>
</protein>
<organism evidence="3 4">
    <name type="scientific">Rhododendron griersonianum</name>
    <dbReference type="NCBI Taxonomy" id="479676"/>
    <lineage>
        <taxon>Eukaryota</taxon>
        <taxon>Viridiplantae</taxon>
        <taxon>Streptophyta</taxon>
        <taxon>Embryophyta</taxon>
        <taxon>Tracheophyta</taxon>
        <taxon>Spermatophyta</taxon>
        <taxon>Magnoliopsida</taxon>
        <taxon>eudicotyledons</taxon>
        <taxon>Gunneridae</taxon>
        <taxon>Pentapetalae</taxon>
        <taxon>asterids</taxon>
        <taxon>Ericales</taxon>
        <taxon>Ericaceae</taxon>
        <taxon>Ericoideae</taxon>
        <taxon>Rhodoreae</taxon>
        <taxon>Rhododendron</taxon>
    </lineage>
</organism>
<dbReference type="AlphaFoldDB" id="A0AAV6J6S0"/>
<feature type="compositionally biased region" description="Pro residues" evidence="1">
    <location>
        <begin position="1"/>
        <end position="15"/>
    </location>
</feature>
<dbReference type="Proteomes" id="UP000823749">
    <property type="component" value="Chromosome 8"/>
</dbReference>
<evidence type="ECO:0000256" key="2">
    <source>
        <dbReference type="SAM" id="Phobius"/>
    </source>
</evidence>
<feature type="region of interest" description="Disordered" evidence="1">
    <location>
        <begin position="241"/>
        <end position="266"/>
    </location>
</feature>
<keyword evidence="4" id="KW-1185">Reference proteome</keyword>
<evidence type="ECO:0000313" key="4">
    <source>
        <dbReference type="Proteomes" id="UP000823749"/>
    </source>
</evidence>
<feature type="compositionally biased region" description="Low complexity" evidence="1">
    <location>
        <begin position="63"/>
        <end position="87"/>
    </location>
</feature>
<evidence type="ECO:0000313" key="3">
    <source>
        <dbReference type="EMBL" id="KAG5536378.1"/>
    </source>
</evidence>
<dbReference type="EMBL" id="JACTNZ010000008">
    <property type="protein sequence ID" value="KAG5536378.1"/>
    <property type="molecule type" value="Genomic_DNA"/>
</dbReference>
<accession>A0AAV6J6S0</accession>
<feature type="region of interest" description="Disordered" evidence="1">
    <location>
        <begin position="295"/>
        <end position="381"/>
    </location>
</feature>
<feature type="compositionally biased region" description="Pro residues" evidence="1">
    <location>
        <begin position="43"/>
        <end position="55"/>
    </location>
</feature>
<feature type="compositionally biased region" description="Acidic residues" evidence="1">
    <location>
        <begin position="318"/>
        <end position="336"/>
    </location>
</feature>
<proteinExistence type="predicted"/>
<comment type="caution">
    <text evidence="3">The sequence shown here is derived from an EMBL/GenBank/DDBJ whole genome shotgun (WGS) entry which is preliminary data.</text>
</comment>
<keyword evidence="2" id="KW-0472">Membrane</keyword>
<keyword evidence="2" id="KW-0812">Transmembrane</keyword>
<sequence length="797" mass="88588">MMPPPPPPPPLPPLPCHNSITTTPPPPPPPSPLNQHDATTTMPPQPPLLPPPLPPLHHHLHHTTTTPISTSITTSPPPLCSTTTTTPVSKSSMYKNRSNLITVVKLRQTIPNGEFTARQIQEIKKTPFAELVFGIVEVKLDEAYIRKSDTDVLKLVRQYEGTGGSFKLGGKSVKITAKELTLIFGIKSGPTRIVINPTPRVPISDFADRLCPGPKGQMILTIPILRDFFVKAVKADLHRFSTSMVNQPQPSRNPDLSEPDAQQDGLGAAGDELRVISSELELNVDEEELFSFLADPKHKTNEKTQQLKTAVEKSGNEVVEDTTDDEMDSEQDDIEQGNEVTGEKVGQSTEEDAVGDYQETENVEEQEEGGSFEIVPDEGGPEHIMVPDAEVDSTTIEAYTAVLAGDTPKQKRRRIQKRVDPSSLAKNVKKTNTRVEKRLDDYVYPVLKKGEKKKSKQKWNPSRAPLIHLLLQTDVDLLHQIVDWNDADLNTTVWTNNITREVVPLEDLVKLLQGGDSNWLIDGFAFVLTREQDVENMNHDNVAYFPCIIWPQTPTTMADSAVESYELFSGRDEMSSEVPIDRSYGRRATVVRPDHNHASLAQLRCCEATPECSMAAGGSELELQWLAGHSSGQIWSNAARVWYTTEGGGSSDMVGTFAFRSVFTGYAMAVAANGVSISVGIKKKYVEKYMKERHAEMRNQFFFDLLPSQVLFEEQTFDAPICSPQNSTQQQSTTVDCGVIVCMIIDKLRHLEPIPDKLSRSDIDEFRAGLVSRFLNDKGISWTLGEWQARQIQNEPE</sequence>
<keyword evidence="2" id="KW-1133">Transmembrane helix</keyword>
<feature type="compositionally biased region" description="Acidic residues" evidence="1">
    <location>
        <begin position="349"/>
        <end position="370"/>
    </location>
</feature>
<feature type="compositionally biased region" description="Pro residues" evidence="1">
    <location>
        <begin position="23"/>
        <end position="32"/>
    </location>
</feature>